<dbReference type="Proteomes" id="UP000304953">
    <property type="component" value="Unassembled WGS sequence"/>
</dbReference>
<sequence>MKKNVAIAGMVLLAALLGGCGNSNSSQEQNAETPSEPETETASEVSLSSGAAELSDGTYTAEFKTDSGMFHVSEACDGKGTLTVENGKMTIHISLASKNIVNLYPGLAEDAVKEGAELLTPTEDTVTYSDGMTDEVYGFDVPVPALETEFELALIGTKGKWYDHKVSVSNPVPAEGDAESKNAAPLKDDAQRTSAAPSEDDIQGKVSEPLEDGIYSVELTFEGGSGRAEILSPATVTVADGKTLATVEWNSPNYDYMLVGKEKYLPINTEGGSVFEFPIPGLDEPISVIGDTVAMSKPHEVEYTLTFHSEAMKKEERNTEIR</sequence>
<proteinExistence type="predicted"/>
<reference evidence="1" key="1">
    <citation type="submission" date="2019-04" db="EMBL/GenBank/DDBJ databases">
        <title>Microbes associate with the intestines of laboratory mice.</title>
        <authorList>
            <person name="Navarre W."/>
            <person name="Wong E."/>
            <person name="Huang K."/>
            <person name="Tropini C."/>
            <person name="Ng K."/>
            <person name="Yu B."/>
        </authorList>
    </citation>
    <scope>NUCLEOTIDE SEQUENCE</scope>
    <source>
        <strain evidence="1">NM01_1-7b</strain>
    </source>
</reference>
<evidence type="ECO:0000313" key="1">
    <source>
        <dbReference type="EMBL" id="TGY97554.1"/>
    </source>
</evidence>
<evidence type="ECO:0000313" key="2">
    <source>
        <dbReference type="Proteomes" id="UP000304953"/>
    </source>
</evidence>
<name>A0AC61RZW7_9FIRM</name>
<protein>
    <submittedName>
        <fullName evidence="1">Iron transporter</fullName>
    </submittedName>
</protein>
<dbReference type="EMBL" id="SRYA01000006">
    <property type="protein sequence ID" value="TGY97554.1"/>
    <property type="molecule type" value="Genomic_DNA"/>
</dbReference>
<gene>
    <name evidence="1" type="ORF">E5329_04040</name>
</gene>
<accession>A0AC61RZW7</accession>
<keyword evidence="2" id="KW-1185">Reference proteome</keyword>
<organism evidence="1 2">
    <name type="scientific">Petralouisia muris</name>
    <dbReference type="NCBI Taxonomy" id="3032872"/>
    <lineage>
        <taxon>Bacteria</taxon>
        <taxon>Bacillati</taxon>
        <taxon>Bacillota</taxon>
        <taxon>Clostridia</taxon>
        <taxon>Lachnospirales</taxon>
        <taxon>Lachnospiraceae</taxon>
        <taxon>Petralouisia</taxon>
    </lineage>
</organism>
<comment type="caution">
    <text evidence="1">The sequence shown here is derived from an EMBL/GenBank/DDBJ whole genome shotgun (WGS) entry which is preliminary data.</text>
</comment>